<dbReference type="AlphaFoldDB" id="A0A2K2UE98"/>
<keyword evidence="5" id="KW-1185">Reference proteome</keyword>
<dbReference type="GO" id="GO:0032259">
    <property type="term" value="P:methylation"/>
    <property type="evidence" value="ECO:0007669"/>
    <property type="project" value="UniProtKB-KW"/>
</dbReference>
<dbReference type="RefSeq" id="WP_103263941.1">
    <property type="nucleotide sequence ID" value="NZ_CABMLE010000001.1"/>
</dbReference>
<dbReference type="InterPro" id="IPR003726">
    <property type="entry name" value="HCY_dom"/>
</dbReference>
<accession>A0A2K2UE98</accession>
<keyword evidence="1" id="KW-0489">Methyltransferase</keyword>
<evidence type="ECO:0000256" key="2">
    <source>
        <dbReference type="ARBA" id="ARBA00022679"/>
    </source>
</evidence>
<dbReference type="Pfam" id="PF02574">
    <property type="entry name" value="S-methyl_trans"/>
    <property type="match status" value="1"/>
</dbReference>
<dbReference type="EMBL" id="PPEK01000001">
    <property type="protein sequence ID" value="PNV68614.1"/>
    <property type="molecule type" value="Genomic_DNA"/>
</dbReference>
<comment type="caution">
    <text evidence="4">The sequence shown here is derived from an EMBL/GenBank/DDBJ whole genome shotgun (WGS) entry which is preliminary data.</text>
</comment>
<keyword evidence="2" id="KW-0808">Transferase</keyword>
<proteinExistence type="predicted"/>
<gene>
    <name evidence="4" type="ORF">C2L71_01105</name>
</gene>
<evidence type="ECO:0000256" key="1">
    <source>
        <dbReference type="ARBA" id="ARBA00022603"/>
    </source>
</evidence>
<protein>
    <submittedName>
        <fullName evidence="4">Methionine synthase</fullName>
    </submittedName>
</protein>
<evidence type="ECO:0000313" key="4">
    <source>
        <dbReference type="EMBL" id="PNV68614.1"/>
    </source>
</evidence>
<feature type="domain" description="Hcy-binding" evidence="3">
    <location>
        <begin position="39"/>
        <end position="203"/>
    </location>
</feature>
<evidence type="ECO:0000313" key="5">
    <source>
        <dbReference type="Proteomes" id="UP000236197"/>
    </source>
</evidence>
<evidence type="ECO:0000259" key="3">
    <source>
        <dbReference type="Pfam" id="PF02574"/>
    </source>
</evidence>
<dbReference type="PANTHER" id="PTHR11103">
    <property type="entry name" value="SLR1189 PROTEIN"/>
    <property type="match status" value="1"/>
</dbReference>
<dbReference type="Proteomes" id="UP000236197">
    <property type="component" value="Unassembled WGS sequence"/>
</dbReference>
<dbReference type="InterPro" id="IPR036589">
    <property type="entry name" value="HCY_dom_sf"/>
</dbReference>
<dbReference type="OrthoDB" id="3171648at2"/>
<organism evidence="4 5">
    <name type="scientific">Enteroscipio rubneri</name>
    <dbReference type="NCBI Taxonomy" id="2070686"/>
    <lineage>
        <taxon>Bacteria</taxon>
        <taxon>Bacillati</taxon>
        <taxon>Actinomycetota</taxon>
        <taxon>Coriobacteriia</taxon>
        <taxon>Eggerthellales</taxon>
        <taxon>Eggerthellaceae</taxon>
        <taxon>Enteroscipio</taxon>
    </lineage>
</organism>
<dbReference type="PANTHER" id="PTHR11103:SF18">
    <property type="entry name" value="SLR1189 PROTEIN"/>
    <property type="match status" value="1"/>
</dbReference>
<reference evidence="5" key="1">
    <citation type="submission" date="2018-01" db="EMBL/GenBank/DDBJ databases">
        <title>Rubneribacter badeniensis gen. nov., sp. nov., and Colonibacter rubneri, gen. nov., sp. nov., WGS of new members of the Eggerthellaceae.</title>
        <authorList>
            <person name="Danylec N."/>
            <person name="Stoll D.A."/>
            <person name="Doetsch A."/>
            <person name="Kulling S.E."/>
            <person name="Huch M."/>
        </authorList>
    </citation>
    <scope>NUCLEOTIDE SEQUENCE [LARGE SCALE GENOMIC DNA]</scope>
    <source>
        <strain evidence="5">ResAG-96</strain>
    </source>
</reference>
<sequence>MPDIALRFHKDMLVLSPPIEPVLRRQGFDLEQGLEFASLVEPETIRDALRLSVLAGVQCVVTNTSGMTKARLAHQGMEDRSAELLDAALAAARQASPQHVLVEVGPCGLPLDASSKHSLNEHRGQYAHIARLCADRELDAIFLNGFGNPIDLKCALMGIRQASDVPVFASVDVDADGRLADGRHSFEDALDVMLDCGASVAGFATPAPLEQAALLARRACQAGELPVLAQLIVAKDDPRQGRPVPANPYYCPDVLVDASVRLRAEGVQFLRASGAATPAYAGALAIASEGLDVIRCDGE</sequence>
<name>A0A2K2UE98_9ACTN</name>
<dbReference type="GO" id="GO:0008168">
    <property type="term" value="F:methyltransferase activity"/>
    <property type="evidence" value="ECO:0007669"/>
    <property type="project" value="UniProtKB-KW"/>
</dbReference>
<dbReference type="SUPFAM" id="SSF82282">
    <property type="entry name" value="Homocysteine S-methyltransferase"/>
    <property type="match status" value="1"/>
</dbReference>
<dbReference type="Gene3D" id="3.20.20.330">
    <property type="entry name" value="Homocysteine-binding-like domain"/>
    <property type="match status" value="1"/>
</dbReference>